<accession>A0A090CMU0</accession>
<dbReference type="PANTHER" id="PTHR42699:SF1">
    <property type="entry name" value="CYSTATHIONINE GAMMA-SYNTHASE-RELATED"/>
    <property type="match status" value="1"/>
</dbReference>
<dbReference type="InterPro" id="IPR015424">
    <property type="entry name" value="PyrdxlP-dep_Trfase"/>
</dbReference>
<dbReference type="Gene3D" id="3.90.1150.10">
    <property type="entry name" value="Aspartate Aminotransferase, domain 1"/>
    <property type="match status" value="1"/>
</dbReference>
<sequence>MNTPPSTCSSGKSTPLKKDNDRSRMQSFALPVDPADLQLGDPLPPNDPHAISVHLPTWNDSLGWVTKDPSVLQAMKTGYPRFFIPRVVDQLGRRLARHLGVGDDGAPMMFASRTWAEMFRRYMGEELLAGGRVWGVRWDGGAVDSDDDETGTCLWLAVVVGEPKGAEVSKARRFWQHTGYGISSRRAVFWLDRASFLNRGSCREGHESANEIQQNGFHLDGDTCGGASVDQAKQDISDRIAGLLSDGDMLLRKDDQPERIQGLHWGAEIARSPTWLFLGKFRCNPSTYPRCCGRLTCDRFLYVDTIKVLERVHNCQVTVYGYSYADTERFERRLHNGEQFHAVFTEFTGNPLLQSPHLERLAFLRKSFSFVLVVDDTVGTAACLRVLRYCDVVCTSLTKMFSGKCNVMGGSLGLNPHSTLYTSLREGLHNRQQRQKDVWYWEDVLVMAENCQSFEERIQVASENALAVVELVQESLVVKKVYYPSLGDTRRYDAYKRPGAGYGFLLSVTFKKKEEAVAFYNGLNVAKGPSLGTNFTLCCAYTLLAHYNELDRAAEFGVEECLVRISVGVEEKGWLLGRVKGALEAASLV</sequence>
<name>A0A090CMU0_PODAN</name>
<dbReference type="Proteomes" id="UP000001197">
    <property type="component" value="Chromosome 5"/>
</dbReference>
<evidence type="ECO:0000256" key="6">
    <source>
        <dbReference type="SAM" id="MobiDB-lite"/>
    </source>
</evidence>
<keyword evidence="2 5" id="KW-0663">Pyridoxal phosphate</keyword>
<comment type="cofactor">
    <cofactor evidence="1 5">
        <name>pyridoxal 5'-phosphate</name>
        <dbReference type="ChEBI" id="CHEBI:597326"/>
    </cofactor>
</comment>
<dbReference type="GO" id="GO:0003962">
    <property type="term" value="F:cystathionine gamma-synthase activity"/>
    <property type="evidence" value="ECO:0007669"/>
    <property type="project" value="TreeGrafter"/>
</dbReference>
<comment type="similarity">
    <text evidence="4">Belongs to the trans-sulfuration enzymes family. MET7 subfamily.</text>
</comment>
<dbReference type="GO" id="GO:0019346">
    <property type="term" value="P:transsulfuration"/>
    <property type="evidence" value="ECO:0007669"/>
    <property type="project" value="InterPro"/>
</dbReference>
<evidence type="ECO:0000256" key="1">
    <source>
        <dbReference type="ARBA" id="ARBA00001933"/>
    </source>
</evidence>
<dbReference type="InterPro" id="IPR015422">
    <property type="entry name" value="PyrdxlP-dep_Trfase_small"/>
</dbReference>
<feature type="compositionally biased region" description="Polar residues" evidence="6">
    <location>
        <begin position="1"/>
        <end position="13"/>
    </location>
</feature>
<keyword evidence="8" id="KW-1185">Reference proteome</keyword>
<protein>
    <submittedName>
        <fullName evidence="7">Cystathionine gamma-synthase</fullName>
    </submittedName>
</protein>
<feature type="region of interest" description="Disordered" evidence="6">
    <location>
        <begin position="1"/>
        <end position="23"/>
    </location>
</feature>
<comment type="pathway">
    <text evidence="3">Amino-acid biosynthesis; L-methionine biosynthesis via de novo pathway.</text>
</comment>
<dbReference type="InterPro" id="IPR000277">
    <property type="entry name" value="Cys/Met-Metab_PyrdxlP-dep_enz"/>
</dbReference>
<evidence type="ECO:0000256" key="2">
    <source>
        <dbReference type="ARBA" id="ARBA00022898"/>
    </source>
</evidence>
<dbReference type="InParanoid" id="A0A090CMU0"/>
<organism evidence="7 8">
    <name type="scientific">Podospora anserina (strain S / ATCC MYA-4624 / DSM 980 / FGSC 10383)</name>
    <name type="common">Pleurage anserina</name>
    <dbReference type="NCBI Taxonomy" id="515849"/>
    <lineage>
        <taxon>Eukaryota</taxon>
        <taxon>Fungi</taxon>
        <taxon>Dikarya</taxon>
        <taxon>Ascomycota</taxon>
        <taxon>Pezizomycotina</taxon>
        <taxon>Sordariomycetes</taxon>
        <taxon>Sordariomycetidae</taxon>
        <taxon>Sordariales</taxon>
        <taxon>Podosporaceae</taxon>
        <taxon>Podospora</taxon>
        <taxon>Podospora anserina</taxon>
    </lineage>
</organism>
<evidence type="ECO:0000256" key="5">
    <source>
        <dbReference type="RuleBase" id="RU362118"/>
    </source>
</evidence>
<dbReference type="PANTHER" id="PTHR42699">
    <property type="match status" value="1"/>
</dbReference>
<dbReference type="InterPro" id="IPR015421">
    <property type="entry name" value="PyrdxlP-dep_Trfase_major"/>
</dbReference>
<dbReference type="InterPro" id="IPR051750">
    <property type="entry name" value="Trans-sulfuration_enzymes"/>
</dbReference>
<reference evidence="8" key="2">
    <citation type="journal article" date="2014" name="Genetics">
        <title>Maintaining two mating types: Structure of the mating type locus and its role in heterokaryosis in Podospora anserina.</title>
        <authorList>
            <person name="Grognet P."/>
            <person name="Bidard F."/>
            <person name="Kuchly C."/>
            <person name="Tong L.C.H."/>
            <person name="Coppin E."/>
            <person name="Benkhali J.A."/>
            <person name="Couloux A."/>
            <person name="Wincker P."/>
            <person name="Debuchy R."/>
            <person name="Silar P."/>
        </authorList>
    </citation>
    <scope>GENOME REANNOTATION</scope>
    <source>
        <strain evidence="8">S / ATCC MYA-4624 / DSM 980 / FGSC 10383</strain>
    </source>
</reference>
<dbReference type="Gene3D" id="3.40.640.10">
    <property type="entry name" value="Type I PLP-dependent aspartate aminotransferase-like (Major domain)"/>
    <property type="match status" value="1"/>
</dbReference>
<evidence type="ECO:0000256" key="3">
    <source>
        <dbReference type="ARBA" id="ARBA00034478"/>
    </source>
</evidence>
<evidence type="ECO:0000313" key="8">
    <source>
        <dbReference type="Proteomes" id="UP000001197"/>
    </source>
</evidence>
<dbReference type="FunFam" id="3.90.1150.10:FF:000063">
    <property type="entry name" value="Probable cystathionine gamma-synthase"/>
    <property type="match status" value="1"/>
</dbReference>
<dbReference type="AlphaFoldDB" id="A0A090CMU0"/>
<dbReference type="EMBL" id="FO904940">
    <property type="protein sequence ID" value="CDP29755.1"/>
    <property type="molecule type" value="Genomic_DNA"/>
</dbReference>
<reference evidence="7 8" key="1">
    <citation type="journal article" date="2008" name="Genome Biol.">
        <title>The genome sequence of the model ascomycete fungus Podospora anserina.</title>
        <authorList>
            <person name="Espagne E."/>
            <person name="Lespinet O."/>
            <person name="Malagnac F."/>
            <person name="Da Silva C."/>
            <person name="Jaillon O."/>
            <person name="Porcel B.M."/>
            <person name="Couloux A."/>
            <person name="Aury J.-M."/>
            <person name="Segurens B."/>
            <person name="Poulain J."/>
            <person name="Anthouard V."/>
            <person name="Grossetete S."/>
            <person name="Khalili H."/>
            <person name="Coppin E."/>
            <person name="Dequard-Chablat M."/>
            <person name="Picard M."/>
            <person name="Contamine V."/>
            <person name="Arnaise S."/>
            <person name="Bourdais A."/>
            <person name="Berteaux-Lecellier V."/>
            <person name="Gautheret D."/>
            <person name="de Vries R.P."/>
            <person name="Battaglia E."/>
            <person name="Coutinho P.M."/>
            <person name="Danchin E.G.J."/>
            <person name="Henrissat B."/>
            <person name="El Khoury R."/>
            <person name="Sainsard-Chanet A."/>
            <person name="Boivin A."/>
            <person name="Pinan-Lucarre B."/>
            <person name="Sellem C.H."/>
            <person name="Debuchy R."/>
            <person name="Wincker P."/>
            <person name="Weissenbach J."/>
            <person name="Silar P."/>
        </authorList>
    </citation>
    <scope>NUCLEOTIDE SEQUENCE [LARGE SCALE GENOMIC DNA]</scope>
    <source>
        <strain evidence="8">S / ATCC MYA-4624 / DSM 980 / FGSC 10383</strain>
    </source>
</reference>
<evidence type="ECO:0000256" key="4">
    <source>
        <dbReference type="ARBA" id="ARBA00061376"/>
    </source>
</evidence>
<dbReference type="eggNOG" id="KOG0053">
    <property type="taxonomic scope" value="Eukaryota"/>
</dbReference>
<dbReference type="GO" id="GO:0030170">
    <property type="term" value="F:pyridoxal phosphate binding"/>
    <property type="evidence" value="ECO:0007669"/>
    <property type="project" value="InterPro"/>
</dbReference>
<dbReference type="Pfam" id="PF01053">
    <property type="entry name" value="Cys_Met_Meta_PP"/>
    <property type="match status" value="1"/>
</dbReference>
<proteinExistence type="inferred from homology"/>
<dbReference type="STRING" id="515849.A0A090CMU0"/>
<evidence type="ECO:0000313" key="7">
    <source>
        <dbReference type="EMBL" id="CDP29755.1"/>
    </source>
</evidence>
<dbReference type="SUPFAM" id="SSF53383">
    <property type="entry name" value="PLP-dependent transferases"/>
    <property type="match status" value="1"/>
</dbReference>